<dbReference type="PANTHER" id="PTHR47260:SF1">
    <property type="entry name" value="UPF0644 PROTEIN PB2B4.06"/>
    <property type="match status" value="1"/>
</dbReference>
<organism evidence="2 3">
    <name type="scientific">Viridothelium virens</name>
    <name type="common">Speckled blister lichen</name>
    <name type="synonym">Trypethelium virens</name>
    <dbReference type="NCBI Taxonomy" id="1048519"/>
    <lineage>
        <taxon>Eukaryota</taxon>
        <taxon>Fungi</taxon>
        <taxon>Dikarya</taxon>
        <taxon>Ascomycota</taxon>
        <taxon>Pezizomycotina</taxon>
        <taxon>Dothideomycetes</taxon>
        <taxon>Dothideomycetes incertae sedis</taxon>
        <taxon>Trypetheliales</taxon>
        <taxon>Trypetheliaceae</taxon>
        <taxon>Viridothelium</taxon>
    </lineage>
</organism>
<protein>
    <recommendedName>
        <fullName evidence="4">Thioesterase domain-containing protein</fullName>
    </recommendedName>
</protein>
<name>A0A6A6HIT1_VIRVR</name>
<dbReference type="InterPro" id="IPR029069">
    <property type="entry name" value="HotDog_dom_sf"/>
</dbReference>
<dbReference type="SUPFAM" id="SSF54637">
    <property type="entry name" value="Thioesterase/thiol ester dehydrase-isomerase"/>
    <property type="match status" value="1"/>
</dbReference>
<dbReference type="InterPro" id="IPR052061">
    <property type="entry name" value="PTE-AB_protein"/>
</dbReference>
<accession>A0A6A6HIT1</accession>
<dbReference type="AlphaFoldDB" id="A0A6A6HIT1"/>
<keyword evidence="3" id="KW-1185">Reference proteome</keyword>
<evidence type="ECO:0000313" key="3">
    <source>
        <dbReference type="Proteomes" id="UP000800092"/>
    </source>
</evidence>
<evidence type="ECO:0008006" key="4">
    <source>
        <dbReference type="Google" id="ProtNLM"/>
    </source>
</evidence>
<gene>
    <name evidence="2" type="ORF">EV356DRAFT_529661</name>
</gene>
<evidence type="ECO:0000256" key="1">
    <source>
        <dbReference type="SAM" id="MobiDB-lite"/>
    </source>
</evidence>
<proteinExistence type="predicted"/>
<dbReference type="PANTHER" id="PTHR47260">
    <property type="entry name" value="UPF0644 PROTEIN PB2B4.06"/>
    <property type="match status" value="1"/>
</dbReference>
<dbReference type="EMBL" id="ML991778">
    <property type="protein sequence ID" value="KAF2237728.1"/>
    <property type="molecule type" value="Genomic_DNA"/>
</dbReference>
<dbReference type="Proteomes" id="UP000800092">
    <property type="component" value="Unassembled WGS sequence"/>
</dbReference>
<dbReference type="Gene3D" id="3.10.129.10">
    <property type="entry name" value="Hotdog Thioesterase"/>
    <property type="match status" value="1"/>
</dbReference>
<dbReference type="OrthoDB" id="506431at2759"/>
<feature type="region of interest" description="Disordered" evidence="1">
    <location>
        <begin position="128"/>
        <end position="152"/>
    </location>
</feature>
<evidence type="ECO:0000313" key="2">
    <source>
        <dbReference type="EMBL" id="KAF2237728.1"/>
    </source>
</evidence>
<reference evidence="2" key="1">
    <citation type="journal article" date="2020" name="Stud. Mycol.">
        <title>101 Dothideomycetes genomes: a test case for predicting lifestyles and emergence of pathogens.</title>
        <authorList>
            <person name="Haridas S."/>
            <person name="Albert R."/>
            <person name="Binder M."/>
            <person name="Bloem J."/>
            <person name="Labutti K."/>
            <person name="Salamov A."/>
            <person name="Andreopoulos B."/>
            <person name="Baker S."/>
            <person name="Barry K."/>
            <person name="Bills G."/>
            <person name="Bluhm B."/>
            <person name="Cannon C."/>
            <person name="Castanera R."/>
            <person name="Culley D."/>
            <person name="Daum C."/>
            <person name="Ezra D."/>
            <person name="Gonzalez J."/>
            <person name="Henrissat B."/>
            <person name="Kuo A."/>
            <person name="Liang C."/>
            <person name="Lipzen A."/>
            <person name="Lutzoni F."/>
            <person name="Magnuson J."/>
            <person name="Mondo S."/>
            <person name="Nolan M."/>
            <person name="Ohm R."/>
            <person name="Pangilinan J."/>
            <person name="Park H.-J."/>
            <person name="Ramirez L."/>
            <person name="Alfaro M."/>
            <person name="Sun H."/>
            <person name="Tritt A."/>
            <person name="Yoshinaga Y."/>
            <person name="Zwiers L.-H."/>
            <person name="Turgeon B."/>
            <person name="Goodwin S."/>
            <person name="Spatafora J."/>
            <person name="Crous P."/>
            <person name="Grigoriev I."/>
        </authorList>
    </citation>
    <scope>NUCLEOTIDE SEQUENCE</scope>
    <source>
        <strain evidence="2">Tuck. ex Michener</strain>
    </source>
</reference>
<sequence length="337" mass="37419">MSATRSKLPSRATTLFHRSLGHIQHSRAPFPLPPSFPRFSIHFRISRRFTTSTQSRPLSLRTYIYAATFTLFGLTIGQVLRHAYVPPAAPEPGTRADDIILRQKEKDIDNLAIVQRHRDHDEWRELAHVGSKDDTQQQGGSQGGRSDDGRRDVIKSTVRSLTKAAMSGSRGLGVQRTFWNEEKGELVKIVWFGQGLSGWPGVAHGGAIATVFEEALRHIAAGSDKDWTTLPEEPNTLNLSYVKPTLANNFYVIRGMRSVEKVTERDGINPRKPKDGTPTSKEIDATLETLDGKILVKARGTFTDAAIAQTKAEMQRAGKSTWHAFTQSVIPKRSLEG</sequence>